<accession>A0A0A9E354</accession>
<reference evidence="2" key="2">
    <citation type="journal article" date="2015" name="Data Brief">
        <title>Shoot transcriptome of the giant reed, Arundo donax.</title>
        <authorList>
            <person name="Barrero R.A."/>
            <person name="Guerrero F.D."/>
            <person name="Moolhuijzen P."/>
            <person name="Goolsby J.A."/>
            <person name="Tidwell J."/>
            <person name="Bellgard S.E."/>
            <person name="Bellgard M.I."/>
        </authorList>
    </citation>
    <scope>NUCLEOTIDE SEQUENCE</scope>
    <source>
        <tissue evidence="2">Shoot tissue taken approximately 20 cm above the soil surface</tissue>
    </source>
</reference>
<feature type="compositionally biased region" description="Basic residues" evidence="1">
    <location>
        <begin position="55"/>
        <end position="65"/>
    </location>
</feature>
<protein>
    <submittedName>
        <fullName evidence="2">Uncharacterized protein</fullName>
    </submittedName>
</protein>
<organism evidence="2">
    <name type="scientific">Arundo donax</name>
    <name type="common">Giant reed</name>
    <name type="synonym">Donax arundinaceus</name>
    <dbReference type="NCBI Taxonomy" id="35708"/>
    <lineage>
        <taxon>Eukaryota</taxon>
        <taxon>Viridiplantae</taxon>
        <taxon>Streptophyta</taxon>
        <taxon>Embryophyta</taxon>
        <taxon>Tracheophyta</taxon>
        <taxon>Spermatophyta</taxon>
        <taxon>Magnoliopsida</taxon>
        <taxon>Liliopsida</taxon>
        <taxon>Poales</taxon>
        <taxon>Poaceae</taxon>
        <taxon>PACMAD clade</taxon>
        <taxon>Arundinoideae</taxon>
        <taxon>Arundineae</taxon>
        <taxon>Arundo</taxon>
    </lineage>
</organism>
<sequence length="65" mass="7277">MVMSDIAAIVTTVQCGGDLMLERRHVAVEERRRRVGRHAADLVGEGQEEPAVAPGRHRRRRPALH</sequence>
<reference evidence="2" key="1">
    <citation type="submission" date="2014-09" db="EMBL/GenBank/DDBJ databases">
        <authorList>
            <person name="Magalhaes I.L.F."/>
            <person name="Oliveira U."/>
            <person name="Santos F.R."/>
            <person name="Vidigal T.H.D.A."/>
            <person name="Brescovit A.D."/>
            <person name="Santos A.J."/>
        </authorList>
    </citation>
    <scope>NUCLEOTIDE SEQUENCE</scope>
    <source>
        <tissue evidence="2">Shoot tissue taken approximately 20 cm above the soil surface</tissue>
    </source>
</reference>
<name>A0A0A9E354_ARUDO</name>
<evidence type="ECO:0000256" key="1">
    <source>
        <dbReference type="SAM" id="MobiDB-lite"/>
    </source>
</evidence>
<dbReference type="AlphaFoldDB" id="A0A0A9E354"/>
<proteinExistence type="predicted"/>
<feature type="region of interest" description="Disordered" evidence="1">
    <location>
        <begin position="38"/>
        <end position="65"/>
    </location>
</feature>
<evidence type="ECO:0000313" key="2">
    <source>
        <dbReference type="EMBL" id="JAD95179.1"/>
    </source>
</evidence>
<dbReference type="EMBL" id="GBRH01202716">
    <property type="protein sequence ID" value="JAD95179.1"/>
    <property type="molecule type" value="Transcribed_RNA"/>
</dbReference>